<evidence type="ECO:0000256" key="1">
    <source>
        <dbReference type="SAM" id="MobiDB-lite"/>
    </source>
</evidence>
<dbReference type="EMBL" id="HBUE01314732">
    <property type="protein sequence ID" value="CAG6585091.1"/>
    <property type="molecule type" value="Transcribed_RNA"/>
</dbReference>
<sequence>MVDGEFGWVGAWRRWRTRSGPRGYVPRHSGSRNSDRHGGRRQHRCLYGCPLVFGEKHHYGHAKGQGVVQENDPVGSSAAGPDLSHHVDVLRQRFQPNHPRDLRGRLHRGPVDTVLYAYHRHFSQLRADTHSRVPLALCSIVHVA</sequence>
<reference evidence="2" key="1">
    <citation type="submission" date="2021-05" db="EMBL/GenBank/DDBJ databases">
        <authorList>
            <person name="Alioto T."/>
            <person name="Alioto T."/>
            <person name="Gomez Garrido J."/>
        </authorList>
    </citation>
    <scope>NUCLEOTIDE SEQUENCE</scope>
</reference>
<name>A0A8D8KD78_CULPI</name>
<dbReference type="EMBL" id="HBUE01208398">
    <property type="protein sequence ID" value="CAG6533211.1"/>
    <property type="molecule type" value="Transcribed_RNA"/>
</dbReference>
<dbReference type="AlphaFoldDB" id="A0A8D8KD78"/>
<accession>A0A8D8KD78</accession>
<feature type="region of interest" description="Disordered" evidence="1">
    <location>
        <begin position="19"/>
        <end position="41"/>
    </location>
</feature>
<proteinExistence type="predicted"/>
<evidence type="ECO:0000313" key="2">
    <source>
        <dbReference type="EMBL" id="CAG6585091.1"/>
    </source>
</evidence>
<dbReference type="EMBL" id="HBUE01121618">
    <property type="protein sequence ID" value="CAG6492636.1"/>
    <property type="molecule type" value="Transcribed_RNA"/>
</dbReference>
<protein>
    <submittedName>
        <fullName evidence="2">(northern house mosquito) hypothetical protein</fullName>
    </submittedName>
</protein>
<organism evidence="2">
    <name type="scientific">Culex pipiens</name>
    <name type="common">House mosquito</name>
    <dbReference type="NCBI Taxonomy" id="7175"/>
    <lineage>
        <taxon>Eukaryota</taxon>
        <taxon>Metazoa</taxon>
        <taxon>Ecdysozoa</taxon>
        <taxon>Arthropoda</taxon>
        <taxon>Hexapoda</taxon>
        <taxon>Insecta</taxon>
        <taxon>Pterygota</taxon>
        <taxon>Neoptera</taxon>
        <taxon>Endopterygota</taxon>
        <taxon>Diptera</taxon>
        <taxon>Nematocera</taxon>
        <taxon>Culicoidea</taxon>
        <taxon>Culicidae</taxon>
        <taxon>Culicinae</taxon>
        <taxon>Culicini</taxon>
        <taxon>Culex</taxon>
        <taxon>Culex</taxon>
    </lineage>
</organism>